<dbReference type="InterPro" id="IPR000120">
    <property type="entry name" value="Amidase"/>
</dbReference>
<evidence type="ECO:0000313" key="4">
    <source>
        <dbReference type="EMBL" id="SFX79860.1"/>
    </source>
</evidence>
<evidence type="ECO:0000259" key="3">
    <source>
        <dbReference type="Pfam" id="PF16571"/>
    </source>
</evidence>
<sequence length="303" mass="32690">MKPLTAREIRTASVNCTKGEAKRLSIPHDLAERPWDDLDFLGWRDPQAPGRAYLATELDGRPTALALRCSSATSWQTRRSMCSMCMTVHTGGVSLMVAAKAGRAGQQGNSVGAYIWAPMSTEFVVANARLLTANLTASLDELAAAFDRPVDSSTLEPMILAGYHYGKRVGGAEFVTALAIRNRVARSPARYFDAYDVLLTPTLPELPVPLGTYAEGAETLDGLGWIDRLNDRSPFTMPFNVAGTPAMSVPVTADTGTGLPIGMQFAAGYGREDRLFRLAGQLEQAEPWSGRTPTVWAGNRTGH</sequence>
<organism evidence="4 5">
    <name type="scientific">Streptomyces atratus</name>
    <dbReference type="NCBI Taxonomy" id="1893"/>
    <lineage>
        <taxon>Bacteria</taxon>
        <taxon>Bacillati</taxon>
        <taxon>Actinomycetota</taxon>
        <taxon>Actinomycetes</taxon>
        <taxon>Kitasatosporales</taxon>
        <taxon>Streptomycetaceae</taxon>
        <taxon>Streptomyces</taxon>
    </lineage>
</organism>
<dbReference type="EMBL" id="FPJO01000006">
    <property type="protein sequence ID" value="SFX79860.1"/>
    <property type="molecule type" value="Genomic_DNA"/>
</dbReference>
<dbReference type="Pfam" id="PF01425">
    <property type="entry name" value="Amidase"/>
    <property type="match status" value="1"/>
</dbReference>
<gene>
    <name evidence="4" type="ORF">SAMN02787144_1006204</name>
</gene>
<evidence type="ECO:0000313" key="5">
    <source>
        <dbReference type="Proteomes" id="UP000181909"/>
    </source>
</evidence>
<accession>A0A1K2A1W7</accession>
<reference evidence="4 5" key="1">
    <citation type="submission" date="2016-11" db="EMBL/GenBank/DDBJ databases">
        <authorList>
            <person name="Jaros S."/>
            <person name="Januszkiewicz K."/>
            <person name="Wedrychowicz H."/>
        </authorList>
    </citation>
    <scope>NUCLEOTIDE SEQUENCE [LARGE SCALE GENOMIC DNA]</scope>
    <source>
        <strain evidence="4 5">OK807</strain>
    </source>
</reference>
<dbReference type="InterPro" id="IPR036928">
    <property type="entry name" value="AS_sf"/>
</dbReference>
<dbReference type="Proteomes" id="UP000181909">
    <property type="component" value="Unassembled WGS sequence"/>
</dbReference>
<dbReference type="PANTHER" id="PTHR11895:SF7">
    <property type="entry name" value="GLUTAMYL-TRNA(GLN) AMIDOTRANSFERASE SUBUNIT A, MITOCHONDRIAL"/>
    <property type="match status" value="1"/>
</dbReference>
<feature type="domain" description="Elongation factor G-binding protein C-terminal treble-clef zinc-finger" evidence="3">
    <location>
        <begin position="8"/>
        <end position="120"/>
    </location>
</feature>
<dbReference type="AlphaFoldDB" id="A0A1K2A1W7"/>
<dbReference type="Pfam" id="PF16571">
    <property type="entry name" value="FBP_C"/>
    <property type="match status" value="1"/>
</dbReference>
<comment type="similarity">
    <text evidence="1">Belongs to the amidase family.</text>
</comment>
<proteinExistence type="inferred from homology"/>
<dbReference type="InterPro" id="IPR032330">
    <property type="entry name" value="EF-G-binding_C"/>
</dbReference>
<dbReference type="PANTHER" id="PTHR11895">
    <property type="entry name" value="TRANSAMIDASE"/>
    <property type="match status" value="1"/>
</dbReference>
<dbReference type="SUPFAM" id="SSF75304">
    <property type="entry name" value="Amidase signature (AS) enzymes"/>
    <property type="match status" value="1"/>
</dbReference>
<dbReference type="STRING" id="1893.SAMN02787144_1006204"/>
<dbReference type="OrthoDB" id="5175573at2"/>
<dbReference type="Gene3D" id="3.90.1300.10">
    <property type="entry name" value="Amidase signature (AS) domain"/>
    <property type="match status" value="1"/>
</dbReference>
<evidence type="ECO:0000256" key="1">
    <source>
        <dbReference type="ARBA" id="ARBA00009199"/>
    </source>
</evidence>
<dbReference type="InterPro" id="IPR023631">
    <property type="entry name" value="Amidase_dom"/>
</dbReference>
<name>A0A1K2A1W7_STRAR</name>
<feature type="domain" description="Amidase" evidence="2">
    <location>
        <begin position="133"/>
        <end position="275"/>
    </location>
</feature>
<protein>
    <submittedName>
        <fullName evidence="4">Amidase</fullName>
    </submittedName>
</protein>
<dbReference type="GO" id="GO:0003824">
    <property type="term" value="F:catalytic activity"/>
    <property type="evidence" value="ECO:0007669"/>
    <property type="project" value="InterPro"/>
</dbReference>
<evidence type="ECO:0000259" key="2">
    <source>
        <dbReference type="Pfam" id="PF01425"/>
    </source>
</evidence>